<comment type="caution">
    <text evidence="1">The sequence shown here is derived from an EMBL/GenBank/DDBJ whole genome shotgun (WGS) entry which is preliminary data.</text>
</comment>
<evidence type="ECO:0000313" key="2">
    <source>
        <dbReference type="Proteomes" id="UP000824267"/>
    </source>
</evidence>
<sequence length="172" mass="20022">MTKKYVVKFVGLSNGEHGFEYSIGKKFFEESDCEDILDADLFLKVVLYKEDRQMRFVFDFTGSIEVLCDRCLEPMKVPMNFSRELYVKFGPEYEEQSEELIVLPWKEHSIDLTGVIYDYILLAKPVRCVHGEVGGGKQVCNQEMMDILSQTEMMDGGGEDDPRWDELRKLNY</sequence>
<proteinExistence type="predicted"/>
<reference evidence="1" key="2">
    <citation type="submission" date="2021-04" db="EMBL/GenBank/DDBJ databases">
        <authorList>
            <person name="Gilroy R."/>
        </authorList>
    </citation>
    <scope>NUCLEOTIDE SEQUENCE</scope>
    <source>
        <strain evidence="1">Gambia16-930</strain>
    </source>
</reference>
<protein>
    <submittedName>
        <fullName evidence="1">DUF177 domain-containing protein</fullName>
    </submittedName>
</protein>
<name>A0A9D1RIV1_9BACT</name>
<dbReference type="Pfam" id="PF02620">
    <property type="entry name" value="YceD"/>
    <property type="match status" value="1"/>
</dbReference>
<dbReference type="EMBL" id="DXGG01000129">
    <property type="protein sequence ID" value="HIW87401.1"/>
    <property type="molecule type" value="Genomic_DNA"/>
</dbReference>
<evidence type="ECO:0000313" key="1">
    <source>
        <dbReference type="EMBL" id="HIW87401.1"/>
    </source>
</evidence>
<dbReference type="Proteomes" id="UP000824267">
    <property type="component" value="Unassembled WGS sequence"/>
</dbReference>
<dbReference type="AlphaFoldDB" id="A0A9D1RIV1"/>
<organism evidence="1 2">
    <name type="scientific">Candidatus Onthomorpha intestinigallinarum</name>
    <dbReference type="NCBI Taxonomy" id="2840880"/>
    <lineage>
        <taxon>Bacteria</taxon>
        <taxon>Pseudomonadati</taxon>
        <taxon>Bacteroidota</taxon>
        <taxon>Bacteroidia</taxon>
        <taxon>Bacteroidales</taxon>
        <taxon>Candidatus Onthomorpha</taxon>
    </lineage>
</organism>
<gene>
    <name evidence="1" type="ORF">IAC47_03910</name>
</gene>
<dbReference type="InterPro" id="IPR003772">
    <property type="entry name" value="YceD"/>
</dbReference>
<accession>A0A9D1RIV1</accession>
<reference evidence="1" key="1">
    <citation type="journal article" date="2021" name="PeerJ">
        <title>Extensive microbial diversity within the chicken gut microbiome revealed by metagenomics and culture.</title>
        <authorList>
            <person name="Gilroy R."/>
            <person name="Ravi A."/>
            <person name="Getino M."/>
            <person name="Pursley I."/>
            <person name="Horton D.L."/>
            <person name="Alikhan N.F."/>
            <person name="Baker D."/>
            <person name="Gharbi K."/>
            <person name="Hall N."/>
            <person name="Watson M."/>
            <person name="Adriaenssens E.M."/>
            <person name="Foster-Nyarko E."/>
            <person name="Jarju S."/>
            <person name="Secka A."/>
            <person name="Antonio M."/>
            <person name="Oren A."/>
            <person name="Chaudhuri R.R."/>
            <person name="La Ragione R."/>
            <person name="Hildebrand F."/>
            <person name="Pallen M.J."/>
        </authorList>
    </citation>
    <scope>NUCLEOTIDE SEQUENCE</scope>
    <source>
        <strain evidence="1">Gambia16-930</strain>
    </source>
</reference>